<gene>
    <name evidence="2" type="ORF">O0S08_42230</name>
</gene>
<evidence type="ECO:0000256" key="1">
    <source>
        <dbReference type="SAM" id="MobiDB-lite"/>
    </source>
</evidence>
<sequence length="86" mass="9570">MSRPRTTRNTAAKSDDDARAVEQLLRRHQELAHIRVRHRAPLITRESGPADDPGRVAANLWQLEMATPTGRWEPTPFRAAATSSSG</sequence>
<evidence type="ECO:0000313" key="2">
    <source>
        <dbReference type="EMBL" id="WAS92836.1"/>
    </source>
</evidence>
<name>A0ABY7H0Q7_9BACT</name>
<accession>A0ABY7H0Q7</accession>
<protein>
    <submittedName>
        <fullName evidence="2">Uncharacterized protein</fullName>
    </submittedName>
</protein>
<dbReference type="EMBL" id="CP114040">
    <property type="protein sequence ID" value="WAS92836.1"/>
    <property type="molecule type" value="Genomic_DNA"/>
</dbReference>
<evidence type="ECO:0000313" key="3">
    <source>
        <dbReference type="Proteomes" id="UP001164459"/>
    </source>
</evidence>
<dbReference type="Proteomes" id="UP001164459">
    <property type="component" value="Chromosome"/>
</dbReference>
<dbReference type="RefSeq" id="WP_269035192.1">
    <property type="nucleotide sequence ID" value="NZ_CP114040.1"/>
</dbReference>
<proteinExistence type="predicted"/>
<keyword evidence="3" id="KW-1185">Reference proteome</keyword>
<reference evidence="2" key="1">
    <citation type="submission" date="2022-11" db="EMBL/GenBank/DDBJ databases">
        <title>Minimal conservation of predation-associated metabolite biosynthetic gene clusters underscores biosynthetic potential of Myxococcota including descriptions for ten novel species: Archangium lansinium sp. nov., Myxococcus landrumus sp. nov., Nannocystis bai.</title>
        <authorList>
            <person name="Ahearne A."/>
            <person name="Stevens C."/>
            <person name="Dowd S."/>
        </authorList>
    </citation>
    <scope>NUCLEOTIDE SEQUENCE</scope>
    <source>
        <strain evidence="2">Fl3</strain>
    </source>
</reference>
<organism evidence="2 3">
    <name type="scientific">Nannocystis punicea</name>
    <dbReference type="NCBI Taxonomy" id="2995304"/>
    <lineage>
        <taxon>Bacteria</taxon>
        <taxon>Pseudomonadati</taxon>
        <taxon>Myxococcota</taxon>
        <taxon>Polyangia</taxon>
        <taxon>Nannocystales</taxon>
        <taxon>Nannocystaceae</taxon>
        <taxon>Nannocystis</taxon>
    </lineage>
</organism>
<feature type="region of interest" description="Disordered" evidence="1">
    <location>
        <begin position="67"/>
        <end position="86"/>
    </location>
</feature>